<evidence type="ECO:0000313" key="3">
    <source>
        <dbReference type="Proteomes" id="UP000243904"/>
    </source>
</evidence>
<keyword evidence="1" id="KW-0812">Transmembrane</keyword>
<keyword evidence="1" id="KW-0472">Membrane</keyword>
<sequence>MPRSFPVTLNGKTLHVIMRFSLRMLVLCLFSAFGKLGFARSLAALLLLSVVVCIVTAIMRRERPFAGTLTNWDEAAVYGLLCALTVTVSQVAPS</sequence>
<gene>
    <name evidence="2" type="ORF">SAMN05444158_6277</name>
</gene>
<dbReference type="RefSeq" id="WP_146690054.1">
    <property type="nucleotide sequence ID" value="NZ_LT629750.1"/>
</dbReference>
<name>A0A1H2ALY9_9BRAD</name>
<proteinExistence type="predicted"/>
<organism evidence="2 3">
    <name type="scientific">Bradyrhizobium canariense</name>
    <dbReference type="NCBI Taxonomy" id="255045"/>
    <lineage>
        <taxon>Bacteria</taxon>
        <taxon>Pseudomonadati</taxon>
        <taxon>Pseudomonadota</taxon>
        <taxon>Alphaproteobacteria</taxon>
        <taxon>Hyphomicrobiales</taxon>
        <taxon>Nitrobacteraceae</taxon>
        <taxon>Bradyrhizobium</taxon>
    </lineage>
</organism>
<evidence type="ECO:0000313" key="2">
    <source>
        <dbReference type="EMBL" id="SDT46953.1"/>
    </source>
</evidence>
<feature type="transmembrane region" description="Helical" evidence="1">
    <location>
        <begin position="42"/>
        <end position="59"/>
    </location>
</feature>
<keyword evidence="1" id="KW-1133">Transmembrane helix</keyword>
<dbReference type="EMBL" id="LT629750">
    <property type="protein sequence ID" value="SDT46953.1"/>
    <property type="molecule type" value="Genomic_DNA"/>
</dbReference>
<protein>
    <submittedName>
        <fullName evidence="2">Uncharacterized protein</fullName>
    </submittedName>
</protein>
<evidence type="ECO:0000256" key="1">
    <source>
        <dbReference type="SAM" id="Phobius"/>
    </source>
</evidence>
<dbReference type="AlphaFoldDB" id="A0A1H2ALY9"/>
<accession>A0A1H2ALY9</accession>
<dbReference type="Proteomes" id="UP000243904">
    <property type="component" value="Chromosome I"/>
</dbReference>
<reference evidence="3" key="1">
    <citation type="submission" date="2016-10" db="EMBL/GenBank/DDBJ databases">
        <authorList>
            <person name="Varghese N."/>
            <person name="Submissions S."/>
        </authorList>
    </citation>
    <scope>NUCLEOTIDE SEQUENCE [LARGE SCALE GENOMIC DNA]</scope>
    <source>
        <strain evidence="3">GAS369</strain>
    </source>
</reference>
<keyword evidence="3" id="KW-1185">Reference proteome</keyword>